<evidence type="ECO:0000313" key="2">
    <source>
        <dbReference type="EMBL" id="CCK68864.1"/>
    </source>
</evidence>
<protein>
    <recommendedName>
        <fullName evidence="1">PX domain-containing protein</fullName>
    </recommendedName>
</protein>
<dbReference type="SUPFAM" id="SSF64268">
    <property type="entry name" value="PX domain"/>
    <property type="match status" value="1"/>
</dbReference>
<gene>
    <name evidence="2" type="primary">KNAG0B04290</name>
    <name evidence="2" type="ordered locus">KNAG_0B04290</name>
</gene>
<dbReference type="EMBL" id="HE978315">
    <property type="protein sequence ID" value="CCK68864.1"/>
    <property type="molecule type" value="Genomic_DNA"/>
</dbReference>
<dbReference type="GO" id="GO:0005768">
    <property type="term" value="C:endosome"/>
    <property type="evidence" value="ECO:0007669"/>
    <property type="project" value="EnsemblFungi"/>
</dbReference>
<feature type="domain" description="PX" evidence="1">
    <location>
        <begin position="60"/>
        <end position="210"/>
    </location>
</feature>
<dbReference type="Pfam" id="PF00787">
    <property type="entry name" value="PX"/>
    <property type="match status" value="1"/>
</dbReference>
<evidence type="ECO:0000313" key="3">
    <source>
        <dbReference type="Proteomes" id="UP000006310"/>
    </source>
</evidence>
<proteinExistence type="predicted"/>
<dbReference type="AlphaFoldDB" id="J7S3R5"/>
<dbReference type="HOGENOM" id="CLU_1475537_0_0_1"/>
<dbReference type="RefSeq" id="XP_022463110.1">
    <property type="nucleotide sequence ID" value="XM_022606412.1"/>
</dbReference>
<dbReference type="OrthoDB" id="10254720at2759"/>
<reference evidence="3" key="2">
    <citation type="submission" date="2012-08" db="EMBL/GenBank/DDBJ databases">
        <title>Genome sequence of Kazachstania naganishii.</title>
        <authorList>
            <person name="Gordon J.L."/>
            <person name="Armisen D."/>
            <person name="Proux-Wera E."/>
            <person name="OhEigeartaigh S.S."/>
            <person name="Byrne K.P."/>
            <person name="Wolfe K.H."/>
        </authorList>
    </citation>
    <scope>NUCLEOTIDE SEQUENCE [LARGE SCALE GENOMIC DNA]</scope>
    <source>
        <strain evidence="3">ATCC MYA-139 / BCRC 22969 / CBS 8797 / CCRC 22969 / KCTC 17520 / NBRC 10181 / NCYC 3082</strain>
    </source>
</reference>
<dbReference type="PROSITE" id="PS50195">
    <property type="entry name" value="PX"/>
    <property type="match status" value="1"/>
</dbReference>
<sequence>MSCNLTFLPPEPIALIDEDDESETTTDERDACNISVASMSTYGISNRRRSNSAINSNYNFLKAQVSDCTLMGGHNGGKFAVWKITIVLQPVSRDKRAAAATPQIHIYKRYSQFVTFREELLEELHEIKEEAVRVQDRERTSKLMAIKVPPLPPPVPWYSYWQYQDVNMSKKWLMERRRGLEYFMNYVILNRCIVENCKKVILSFIERKDG</sequence>
<accession>J7S3R5</accession>
<organism evidence="2 3">
    <name type="scientific">Huiozyma naganishii (strain ATCC MYA-139 / BCRC 22969 / CBS 8797 / KCTC 17520 / NBRC 10181 / NCYC 3082 / Yp74L-3)</name>
    <name type="common">Yeast</name>
    <name type="synonym">Kazachstania naganishii</name>
    <dbReference type="NCBI Taxonomy" id="1071383"/>
    <lineage>
        <taxon>Eukaryota</taxon>
        <taxon>Fungi</taxon>
        <taxon>Dikarya</taxon>
        <taxon>Ascomycota</taxon>
        <taxon>Saccharomycotina</taxon>
        <taxon>Saccharomycetes</taxon>
        <taxon>Saccharomycetales</taxon>
        <taxon>Saccharomycetaceae</taxon>
        <taxon>Huiozyma</taxon>
    </lineage>
</organism>
<reference evidence="2 3" key="1">
    <citation type="journal article" date="2011" name="Proc. Natl. Acad. Sci. U.S.A.">
        <title>Evolutionary erosion of yeast sex chromosomes by mating-type switching accidents.</title>
        <authorList>
            <person name="Gordon J.L."/>
            <person name="Armisen D."/>
            <person name="Proux-Wera E."/>
            <person name="Oheigeartaigh S.S."/>
            <person name="Byrne K.P."/>
            <person name="Wolfe K.H."/>
        </authorList>
    </citation>
    <scope>NUCLEOTIDE SEQUENCE [LARGE SCALE GENOMIC DNA]</scope>
    <source>
        <strain evidence="3">ATCC MYA-139 / BCRC 22969 / CBS 8797 / CCRC 22969 / KCTC 17520 / NBRC 10181 / NCYC 3082</strain>
    </source>
</reference>
<dbReference type="InterPro" id="IPR036871">
    <property type="entry name" value="PX_dom_sf"/>
</dbReference>
<evidence type="ECO:0000259" key="1">
    <source>
        <dbReference type="PROSITE" id="PS50195"/>
    </source>
</evidence>
<dbReference type="InterPro" id="IPR001683">
    <property type="entry name" value="PX_dom"/>
</dbReference>
<dbReference type="GO" id="GO:0032266">
    <property type="term" value="F:phosphatidylinositol-3-phosphate binding"/>
    <property type="evidence" value="ECO:0007669"/>
    <property type="project" value="EnsemblFungi"/>
</dbReference>
<dbReference type="GeneID" id="34524514"/>
<dbReference type="GO" id="GO:0072657">
    <property type="term" value="P:protein localization to membrane"/>
    <property type="evidence" value="ECO:0007669"/>
    <property type="project" value="EnsemblFungi"/>
</dbReference>
<dbReference type="STRING" id="1071383.J7S3R5"/>
<dbReference type="SMART" id="SM00312">
    <property type="entry name" value="PX"/>
    <property type="match status" value="1"/>
</dbReference>
<dbReference type="GO" id="GO:0036010">
    <property type="term" value="P:protein localization to endosome"/>
    <property type="evidence" value="ECO:0007669"/>
    <property type="project" value="EnsemblFungi"/>
</dbReference>
<dbReference type="GO" id="GO:0030674">
    <property type="term" value="F:protein-macromolecule adaptor activity"/>
    <property type="evidence" value="ECO:0007669"/>
    <property type="project" value="EnsemblFungi"/>
</dbReference>
<dbReference type="Gene3D" id="3.30.1520.10">
    <property type="entry name" value="Phox-like domain"/>
    <property type="match status" value="1"/>
</dbReference>
<dbReference type="KEGG" id="kng:KNAG_0B04290"/>
<dbReference type="Proteomes" id="UP000006310">
    <property type="component" value="Chromosome 2"/>
</dbReference>
<dbReference type="eggNOG" id="ENOG502S40T">
    <property type="taxonomic scope" value="Eukaryota"/>
</dbReference>
<dbReference type="OMA" id="FAVWKIT"/>
<name>J7S3R5_HUIN7</name>
<dbReference type="GO" id="GO:0071561">
    <property type="term" value="C:nucleus-vacuole junction"/>
    <property type="evidence" value="ECO:0007669"/>
    <property type="project" value="EnsemblFungi"/>
</dbReference>
<keyword evidence="3" id="KW-1185">Reference proteome</keyword>